<keyword evidence="2" id="KW-0472">Membrane</keyword>
<evidence type="ECO:0000256" key="2">
    <source>
        <dbReference type="SAM" id="Phobius"/>
    </source>
</evidence>
<name>A0A8U0WCD0_9MUSC</name>
<dbReference type="GeneID" id="119633210"/>
<dbReference type="Proteomes" id="UP000092443">
    <property type="component" value="Unplaced"/>
</dbReference>
<sequence>MMASEILHMENPFKAVMQLIIDLIIFWLKAIFYTLESLYYTLAPNRLRKLKDISSQIVLITGGGGGVGRLLALRFAKANAIIVVWDINREAIQTTIDLLAKYGIHNCTGYTVDISNREEVYRKAEQTISEVGHVDILVNNAAIVCCRPFWDLPDRVIQNTYNVNIIGQYWTVKAFLPYMMHRNNGHIVTISSVTGMLGTYGCVDYSATKYACIGFHESLFTDLKTHGYHGIQMTLVCPYYINTGMFNGVRPRLVPMLEPQYVADKIVDAVRKNEVWCVLPNSIRLLTPLKCLLPAKVCWELMSRVIRGPDSMMMFERRGCLATG</sequence>
<dbReference type="PANTHER" id="PTHR24322:SF729">
    <property type="entry name" value="MIP05442P"/>
    <property type="match status" value="1"/>
</dbReference>
<comment type="similarity">
    <text evidence="1">Belongs to the short-chain dehydrogenases/reductases (SDR) family.</text>
</comment>
<reference evidence="4" key="1">
    <citation type="submission" date="2025-08" db="UniProtKB">
        <authorList>
            <consortium name="RefSeq"/>
        </authorList>
    </citation>
    <scope>IDENTIFICATION</scope>
    <source>
        <tissue evidence="4">Whole body pupa</tissue>
    </source>
</reference>
<accession>A0A8U0WCD0</accession>
<dbReference type="CDD" id="cd05339">
    <property type="entry name" value="17beta-HSDXI-like_SDR_c"/>
    <property type="match status" value="1"/>
</dbReference>
<evidence type="ECO:0000313" key="3">
    <source>
        <dbReference type="Proteomes" id="UP000092443"/>
    </source>
</evidence>
<dbReference type="InterPro" id="IPR002347">
    <property type="entry name" value="SDR_fam"/>
</dbReference>
<dbReference type="AlphaFoldDB" id="A0A8U0WCD0"/>
<evidence type="ECO:0000313" key="4">
    <source>
        <dbReference type="RefSeq" id="XP_037882549.1"/>
    </source>
</evidence>
<dbReference type="SUPFAM" id="SSF51735">
    <property type="entry name" value="NAD(P)-binding Rossmann-fold domains"/>
    <property type="match status" value="1"/>
</dbReference>
<evidence type="ECO:0000256" key="1">
    <source>
        <dbReference type="RuleBase" id="RU000363"/>
    </source>
</evidence>
<dbReference type="Pfam" id="PF00106">
    <property type="entry name" value="adh_short"/>
    <property type="match status" value="1"/>
</dbReference>
<dbReference type="PRINTS" id="PR00080">
    <property type="entry name" value="SDRFAMILY"/>
</dbReference>
<protein>
    <submittedName>
        <fullName evidence="4">Epidermal retinol dehydrogenase 2</fullName>
    </submittedName>
</protein>
<dbReference type="RefSeq" id="XP_037882549.1">
    <property type="nucleotide sequence ID" value="XM_038026621.1"/>
</dbReference>
<dbReference type="Gene3D" id="3.40.50.720">
    <property type="entry name" value="NAD(P)-binding Rossmann-like Domain"/>
    <property type="match status" value="1"/>
</dbReference>
<dbReference type="GO" id="GO:0005811">
    <property type="term" value="C:lipid droplet"/>
    <property type="evidence" value="ECO:0007669"/>
    <property type="project" value="TreeGrafter"/>
</dbReference>
<dbReference type="PRINTS" id="PR00081">
    <property type="entry name" value="GDHRDH"/>
</dbReference>
<proteinExistence type="inferred from homology"/>
<dbReference type="PANTHER" id="PTHR24322">
    <property type="entry name" value="PKSB"/>
    <property type="match status" value="1"/>
</dbReference>
<keyword evidence="2" id="KW-0812">Transmembrane</keyword>
<dbReference type="InterPro" id="IPR036291">
    <property type="entry name" value="NAD(P)-bd_dom_sf"/>
</dbReference>
<gene>
    <name evidence="4" type="primary">LOC119633210</name>
</gene>
<dbReference type="KEGG" id="gfs:119633210"/>
<feature type="transmembrane region" description="Helical" evidence="2">
    <location>
        <begin position="12"/>
        <end position="33"/>
    </location>
</feature>
<dbReference type="FunFam" id="3.40.50.720:FF:000498">
    <property type="entry name" value="Uncharacterized protein, isoform A"/>
    <property type="match status" value="1"/>
</dbReference>
<organism evidence="3 4">
    <name type="scientific">Glossina fuscipes</name>
    <dbReference type="NCBI Taxonomy" id="7396"/>
    <lineage>
        <taxon>Eukaryota</taxon>
        <taxon>Metazoa</taxon>
        <taxon>Ecdysozoa</taxon>
        <taxon>Arthropoda</taxon>
        <taxon>Hexapoda</taxon>
        <taxon>Insecta</taxon>
        <taxon>Pterygota</taxon>
        <taxon>Neoptera</taxon>
        <taxon>Endopterygota</taxon>
        <taxon>Diptera</taxon>
        <taxon>Brachycera</taxon>
        <taxon>Muscomorpha</taxon>
        <taxon>Hippoboscoidea</taxon>
        <taxon>Glossinidae</taxon>
        <taxon>Glossina</taxon>
    </lineage>
</organism>
<keyword evidence="3" id="KW-1185">Reference proteome</keyword>
<keyword evidence="2" id="KW-1133">Transmembrane helix</keyword>
<dbReference type="GO" id="GO:0016616">
    <property type="term" value="F:oxidoreductase activity, acting on the CH-OH group of donors, NAD or NADP as acceptor"/>
    <property type="evidence" value="ECO:0007669"/>
    <property type="project" value="TreeGrafter"/>
</dbReference>